<gene>
    <name evidence="2" type="ORF">GCM10009727_74460</name>
</gene>
<evidence type="ECO:0000256" key="1">
    <source>
        <dbReference type="SAM" id="MobiDB-lite"/>
    </source>
</evidence>
<organism evidence="2 3">
    <name type="scientific">Actinomadura napierensis</name>
    <dbReference type="NCBI Taxonomy" id="267854"/>
    <lineage>
        <taxon>Bacteria</taxon>
        <taxon>Bacillati</taxon>
        <taxon>Actinomycetota</taxon>
        <taxon>Actinomycetes</taxon>
        <taxon>Streptosporangiales</taxon>
        <taxon>Thermomonosporaceae</taxon>
        <taxon>Actinomadura</taxon>
    </lineage>
</organism>
<dbReference type="RefSeq" id="WP_344278661.1">
    <property type="nucleotide sequence ID" value="NZ_BAAAMR010000094.1"/>
</dbReference>
<reference evidence="3" key="1">
    <citation type="journal article" date="2019" name="Int. J. Syst. Evol. Microbiol.">
        <title>The Global Catalogue of Microorganisms (GCM) 10K type strain sequencing project: providing services to taxonomists for standard genome sequencing and annotation.</title>
        <authorList>
            <consortium name="The Broad Institute Genomics Platform"/>
            <consortium name="The Broad Institute Genome Sequencing Center for Infectious Disease"/>
            <person name="Wu L."/>
            <person name="Ma J."/>
        </authorList>
    </citation>
    <scope>NUCLEOTIDE SEQUENCE [LARGE SCALE GENOMIC DNA]</scope>
    <source>
        <strain evidence="3">JCM 13850</strain>
    </source>
</reference>
<keyword evidence="3" id="KW-1185">Reference proteome</keyword>
<dbReference type="Proteomes" id="UP001501020">
    <property type="component" value="Unassembled WGS sequence"/>
</dbReference>
<feature type="region of interest" description="Disordered" evidence="1">
    <location>
        <begin position="84"/>
        <end position="110"/>
    </location>
</feature>
<comment type="caution">
    <text evidence="2">The sequence shown here is derived from an EMBL/GenBank/DDBJ whole genome shotgun (WGS) entry which is preliminary data.</text>
</comment>
<name>A0ABP5M2C4_9ACTN</name>
<proteinExistence type="predicted"/>
<dbReference type="EMBL" id="BAAAMR010000094">
    <property type="protein sequence ID" value="GAA2160873.1"/>
    <property type="molecule type" value="Genomic_DNA"/>
</dbReference>
<evidence type="ECO:0000313" key="2">
    <source>
        <dbReference type="EMBL" id="GAA2160873.1"/>
    </source>
</evidence>
<feature type="compositionally biased region" description="Basic and acidic residues" evidence="1">
    <location>
        <begin position="88"/>
        <end position="106"/>
    </location>
</feature>
<sequence length="237" mass="25268">MSEAHATGEIARLARDVQESIEQFAHLDELLRSTLPRLADPSRDAEFNAAVKDLAGGLDEAAVHRLAMLLGELWLYWDTAEPAAPHPPADDAPRPPADDAPRRPFPEEPPVALERSALPSVMESVVNFAAYAGGAAVAGVVGNRADALVRRVLDGGRERWRARSDAPDIPLTRDDAVEVVHAAAAVHGYETGDAEPLSAELRADGSWLVRLLVDGETLAAVVPPGDPGRARVVIRVS</sequence>
<protein>
    <submittedName>
        <fullName evidence="2">Uncharacterized protein</fullName>
    </submittedName>
</protein>
<accession>A0ABP5M2C4</accession>
<evidence type="ECO:0000313" key="3">
    <source>
        <dbReference type="Proteomes" id="UP001501020"/>
    </source>
</evidence>